<accession>F2U811</accession>
<dbReference type="KEGG" id="sre:PTSG_04646"/>
<reference evidence="3" key="1">
    <citation type="submission" date="2009-08" db="EMBL/GenBank/DDBJ databases">
        <title>Annotation of Salpingoeca rosetta.</title>
        <authorList>
            <consortium name="The Broad Institute Genome Sequencing Platform"/>
            <person name="Russ C."/>
            <person name="Cuomo C."/>
            <person name="Burger G."/>
            <person name="Gray M.W."/>
            <person name="Holland P.W.H."/>
            <person name="King N."/>
            <person name="Lang F.B.F."/>
            <person name="Roger A.J."/>
            <person name="Ruiz-Trillo I."/>
            <person name="Young S.K."/>
            <person name="Zeng Q."/>
            <person name="Gargeya S."/>
            <person name="Alvarado L."/>
            <person name="Berlin A."/>
            <person name="Chapman S.B."/>
            <person name="Chen Z."/>
            <person name="Freedman E."/>
            <person name="Gellesch M."/>
            <person name="Goldberg J."/>
            <person name="Griggs A."/>
            <person name="Gujja S."/>
            <person name="Heilman E."/>
            <person name="Heiman D."/>
            <person name="Howarth C."/>
            <person name="Mehta T."/>
            <person name="Neiman D."/>
            <person name="Pearson M."/>
            <person name="Roberts A."/>
            <person name="Saif S."/>
            <person name="Shea T."/>
            <person name="Shenoy N."/>
            <person name="Sisk P."/>
            <person name="Stolte C."/>
            <person name="Sykes S."/>
            <person name="White J."/>
            <person name="Yandava C."/>
            <person name="Haas B."/>
            <person name="Nusbaum C."/>
            <person name="Birren B."/>
        </authorList>
    </citation>
    <scope>NUCLEOTIDE SEQUENCE [LARGE SCALE GENOMIC DNA]</scope>
    <source>
        <strain evidence="3">ATCC 50818</strain>
    </source>
</reference>
<dbReference type="EMBL" id="GL832964">
    <property type="protein sequence ID" value="EGD72916.1"/>
    <property type="molecule type" value="Genomic_DNA"/>
</dbReference>
<evidence type="ECO:0000313" key="3">
    <source>
        <dbReference type="EMBL" id="EGD72916.1"/>
    </source>
</evidence>
<feature type="chain" id="PRO_5003287361" evidence="2">
    <location>
        <begin position="31"/>
        <end position="341"/>
    </location>
</feature>
<dbReference type="RefSeq" id="XP_004994738.1">
    <property type="nucleotide sequence ID" value="XM_004994681.1"/>
</dbReference>
<proteinExistence type="predicted"/>
<protein>
    <submittedName>
        <fullName evidence="3">Uncharacterized protein</fullName>
    </submittedName>
</protein>
<dbReference type="GeneID" id="16075320"/>
<feature type="compositionally biased region" description="Acidic residues" evidence="1">
    <location>
        <begin position="163"/>
        <end position="174"/>
    </location>
</feature>
<sequence>MVVVMPKRSSLAGVLLACLVLGCSLQGSSGTKYTDADIKRAYNDGYADGMQSVLRNYGASLDIDKGSSIDVEIEDQQGREPGTTGAGASCSALRDGLSAYGMDNSDEEPQVSVTSDATQLGRFTLLWPTTIYTAEFDLDKADVLPAVLGAVHTHHKADASSSDTDDNDDDNDDEDVIRGWVSDEMLEWRDDTVRALEAAVLSHFKAVLEADNPGSTTSNRVNVLLQMWSTVLEDGGFELPVQHAGDFGAHWTGKLVLDASTTLVLMSKDASPAQGWKSSQHRVALSSGDIAIFPADIVHFTLPAPPAGLTSITFNIKVISESPDAGSPGVFCANCIKSVLV</sequence>
<feature type="region of interest" description="Disordered" evidence="1">
    <location>
        <begin position="154"/>
        <end position="174"/>
    </location>
</feature>
<name>F2U811_SALR5</name>
<dbReference type="Gene3D" id="2.60.120.620">
    <property type="entry name" value="q2cbj1_9rhob like domain"/>
    <property type="match status" value="1"/>
</dbReference>
<feature type="signal peptide" evidence="2">
    <location>
        <begin position="1"/>
        <end position="30"/>
    </location>
</feature>
<organism evidence="4">
    <name type="scientific">Salpingoeca rosetta (strain ATCC 50818 / BSB-021)</name>
    <dbReference type="NCBI Taxonomy" id="946362"/>
    <lineage>
        <taxon>Eukaryota</taxon>
        <taxon>Choanoflagellata</taxon>
        <taxon>Craspedida</taxon>
        <taxon>Salpingoecidae</taxon>
        <taxon>Salpingoeca</taxon>
    </lineage>
</organism>
<dbReference type="PROSITE" id="PS51257">
    <property type="entry name" value="PROKAR_LIPOPROTEIN"/>
    <property type="match status" value="1"/>
</dbReference>
<evidence type="ECO:0000313" key="4">
    <source>
        <dbReference type="Proteomes" id="UP000007799"/>
    </source>
</evidence>
<dbReference type="Proteomes" id="UP000007799">
    <property type="component" value="Unassembled WGS sequence"/>
</dbReference>
<evidence type="ECO:0000256" key="2">
    <source>
        <dbReference type="SAM" id="SignalP"/>
    </source>
</evidence>
<keyword evidence="4" id="KW-1185">Reference proteome</keyword>
<gene>
    <name evidence="3" type="ORF">PTSG_04646</name>
</gene>
<keyword evidence="2" id="KW-0732">Signal</keyword>
<dbReference type="InParanoid" id="F2U811"/>
<dbReference type="AlphaFoldDB" id="F2U811"/>
<evidence type="ECO:0000256" key="1">
    <source>
        <dbReference type="SAM" id="MobiDB-lite"/>
    </source>
</evidence>